<evidence type="ECO:0000313" key="14">
    <source>
        <dbReference type="WBParaSite" id="maker-PairedContig_188-snap-gene-0.13-mRNA-1"/>
    </source>
</evidence>
<feature type="transmembrane region" description="Helical" evidence="12">
    <location>
        <begin position="545"/>
        <end position="565"/>
    </location>
</feature>
<evidence type="ECO:0000256" key="9">
    <source>
        <dbReference type="ARBA" id="ARBA00022989"/>
    </source>
</evidence>
<name>A0A1I8EFM6_WUCBA</name>
<evidence type="ECO:0000256" key="1">
    <source>
        <dbReference type="ARBA" id="ARBA00004477"/>
    </source>
</evidence>
<feature type="transmembrane region" description="Helical" evidence="12">
    <location>
        <begin position="678"/>
        <end position="702"/>
    </location>
</feature>
<dbReference type="Pfam" id="PF01663">
    <property type="entry name" value="Phosphodiest"/>
    <property type="match status" value="1"/>
</dbReference>
<feature type="transmembrane region" description="Helical" evidence="12">
    <location>
        <begin position="722"/>
        <end position="745"/>
    </location>
</feature>
<sequence>MYRYERNHGPAVYINCKKGYYMLQIHGKIAILGVFIHVVLLYSIFDIYYSSPLVTGLHPYPITSGRGLADRLVIFSADGLRADAFFSHPEKSPFLHEIINSGKGCWGVSVSHVPTESRPGHVAMLAGFFEDVSAVARGWKHNPVPFDSIINRSREAFAFGSPDIVVMFTNDVSHATAMVYSSKLEDFQQNDAAQLDRWVFREIEELLNSANVTTAKRLASNRLVFFLHLLGLDTNGHGYKPQSDKYIDNIAVVDAGIARVVQLLNNFFADNRTAFLFTSDHGMTDWGSHGAGTEAELITPLVVWGRGVRGSIVRNEISQIDLSSLMSALLGCPIPMNNFGIIPLHLLDAMPRYKFKVAYANFKQMLEQFILKRSEKKAHSLPFMFRDFDELHPKILPAIENEIKRLVTQNRFEAAVAVCLQWIPIVRTGLIYFHRHDRTLLGFAVASTFITWMLCVYFITLKRSSIILKNNNVLILSLKQFSAVGFIFTLLLLFGLQFMHTLYLTLPIYLSCVCYNTVGDLFRCNLENFVISWHSTHCSETRTKWLLLCSYWLFLTVSIGVILSVVVSAFIYRPILSVEFLVLGLIPVSRRGENHDVVKKRIWLICCLAIAIYPQFPVVGQTPLPTVCALSSFFTSLLIFWISTSPVLSSTKALFRCHSALHLLAAVVVILVDTFRDYKLLLMLLRLICWLSIPTAAVLPLFSPRSIIIRLICWFSSLMLPYALLSLSYESSFVLLLFILLITYVRLEFGHMNDGEFLTIPLPERDNETKLLAGVSDTNFSEWLQGLILVILIEAAFFGTGNIASLNSFNPSFLRCFISVFSPYANFQNIVTTFGRYFYICHYCSIKKDLNSEVIDDTVNHFRYNGFVCLDVINHFRKINRNAPIIEVLHIRSICNIMGVFFFRLVDEGSWMDIGSSISHYSVCMLLTVIVYILLNFTEYLLPLSLSKATRKERMTVQCRRIYSLTLKTGKNIV</sequence>
<evidence type="ECO:0000256" key="6">
    <source>
        <dbReference type="ARBA" id="ARBA00022679"/>
    </source>
</evidence>
<dbReference type="PANTHER" id="PTHR12250">
    <property type="entry name" value="PHOSPHATIDYLINOSITOL GLYCAN, CLASS N"/>
    <property type="match status" value="1"/>
</dbReference>
<keyword evidence="8 12" id="KW-0256">Endoplasmic reticulum</keyword>
<dbReference type="STRING" id="6293.A0A1I8EFM6"/>
<evidence type="ECO:0000256" key="11">
    <source>
        <dbReference type="ARBA" id="ARBA00023180"/>
    </source>
</evidence>
<comment type="pathway">
    <text evidence="2 12">Glycolipid biosynthesis; glycosylphosphatidylinositol-anchor biosynthesis.</text>
</comment>
<dbReference type="GO" id="GO:0051377">
    <property type="term" value="F:mannose-ethanolamine phosphotransferase activity"/>
    <property type="evidence" value="ECO:0007669"/>
    <property type="project" value="UniProtKB-UniRule"/>
</dbReference>
<dbReference type="InterPro" id="IPR017852">
    <property type="entry name" value="GPI_EtnP_transferase_1_C"/>
</dbReference>
<dbReference type="GO" id="GO:0005789">
    <property type="term" value="C:endoplasmic reticulum membrane"/>
    <property type="evidence" value="ECO:0007669"/>
    <property type="project" value="UniProtKB-SubCell"/>
</dbReference>
<organism evidence="14">
    <name type="scientific">Wuchereria bancrofti</name>
    <dbReference type="NCBI Taxonomy" id="6293"/>
    <lineage>
        <taxon>Eukaryota</taxon>
        <taxon>Metazoa</taxon>
        <taxon>Ecdysozoa</taxon>
        <taxon>Nematoda</taxon>
        <taxon>Chromadorea</taxon>
        <taxon>Rhabditida</taxon>
        <taxon>Spirurina</taxon>
        <taxon>Spiruromorpha</taxon>
        <taxon>Filarioidea</taxon>
        <taxon>Onchocercidae</taxon>
        <taxon>Wuchereria</taxon>
    </lineage>
</organism>
<evidence type="ECO:0000256" key="5">
    <source>
        <dbReference type="ARBA" id="ARBA00022502"/>
    </source>
</evidence>
<keyword evidence="6 12" id="KW-0808">Transferase</keyword>
<evidence type="ECO:0000256" key="4">
    <source>
        <dbReference type="ARBA" id="ARBA00020831"/>
    </source>
</evidence>
<feature type="transmembrane region" description="Helical" evidence="12">
    <location>
        <begin position="783"/>
        <end position="805"/>
    </location>
</feature>
<feature type="transmembrane region" description="Helical" evidence="12">
    <location>
        <begin position="885"/>
        <end position="906"/>
    </location>
</feature>
<comment type="function">
    <text evidence="12">Ethanolamine phosphate transferase involved in glycosylphosphatidylinositol-anchor biosynthesis. Transfers ethanolamine phosphate to the first alpha-1,4-linked mannose of the glycosylphosphatidylinositol precursor of GPI-anchor.</text>
</comment>
<dbReference type="Gene3D" id="3.40.720.10">
    <property type="entry name" value="Alkaline Phosphatase, subunit A"/>
    <property type="match status" value="2"/>
</dbReference>
<dbReference type="CDD" id="cd16020">
    <property type="entry name" value="GPI_EPT_1"/>
    <property type="match status" value="1"/>
</dbReference>
<evidence type="ECO:0000256" key="10">
    <source>
        <dbReference type="ARBA" id="ARBA00023136"/>
    </source>
</evidence>
<dbReference type="AlphaFoldDB" id="A0A1I8EFM6"/>
<keyword evidence="11" id="KW-0325">Glycoprotein</keyword>
<dbReference type="InterPro" id="IPR007070">
    <property type="entry name" value="GPI_EtnP_transferase_1"/>
</dbReference>
<keyword evidence="9 12" id="KW-1133">Transmembrane helix</keyword>
<evidence type="ECO:0000256" key="12">
    <source>
        <dbReference type="RuleBase" id="RU367138"/>
    </source>
</evidence>
<feature type="transmembrane region" description="Helical" evidence="12">
    <location>
        <begin position="601"/>
        <end position="618"/>
    </location>
</feature>
<evidence type="ECO:0000259" key="13">
    <source>
        <dbReference type="Pfam" id="PF04987"/>
    </source>
</evidence>
<dbReference type="Pfam" id="PF04987">
    <property type="entry name" value="PigN"/>
    <property type="match status" value="1"/>
</dbReference>
<dbReference type="SUPFAM" id="SSF53649">
    <property type="entry name" value="Alkaline phosphatase-like"/>
    <property type="match status" value="1"/>
</dbReference>
<dbReference type="WBParaSite" id="maker-PairedContig_188-snap-gene-0.13-mRNA-1">
    <property type="protein sequence ID" value="maker-PairedContig_188-snap-gene-0.13-mRNA-1"/>
    <property type="gene ID" value="maker-PairedContig_188-snap-gene-0.13"/>
</dbReference>
<feature type="transmembrane region" description="Helical" evidence="12">
    <location>
        <begin position="29"/>
        <end position="49"/>
    </location>
</feature>
<evidence type="ECO:0000256" key="7">
    <source>
        <dbReference type="ARBA" id="ARBA00022692"/>
    </source>
</evidence>
<feature type="transmembrane region" description="Helical" evidence="12">
    <location>
        <begin position="624"/>
        <end position="642"/>
    </location>
</feature>
<feature type="transmembrane region" description="Helical" evidence="12">
    <location>
        <begin position="654"/>
        <end position="672"/>
    </location>
</feature>
<evidence type="ECO:0000256" key="2">
    <source>
        <dbReference type="ARBA" id="ARBA00004687"/>
    </source>
</evidence>
<proteinExistence type="inferred from homology"/>
<feature type="transmembrane region" description="Helical" evidence="12">
    <location>
        <begin position="918"/>
        <end position="942"/>
    </location>
</feature>
<evidence type="ECO:0000256" key="3">
    <source>
        <dbReference type="ARBA" id="ARBA00008400"/>
    </source>
</evidence>
<comment type="similarity">
    <text evidence="3 12">Belongs to the PIGG/PIGN/PIGO family. PIGN subfamily.</text>
</comment>
<feature type="transmembrane region" description="Helical" evidence="12">
    <location>
        <begin position="473"/>
        <end position="496"/>
    </location>
</feature>
<keyword evidence="7 12" id="KW-0812">Transmembrane</keyword>
<feature type="transmembrane region" description="Helical" evidence="12">
    <location>
        <begin position="571"/>
        <end position="589"/>
    </location>
</feature>
<dbReference type="InterPro" id="IPR037671">
    <property type="entry name" value="PIGN_N"/>
</dbReference>
<evidence type="ECO:0000256" key="8">
    <source>
        <dbReference type="ARBA" id="ARBA00022824"/>
    </source>
</evidence>
<dbReference type="PANTHER" id="PTHR12250:SF0">
    <property type="entry name" value="GPI ETHANOLAMINE PHOSPHATE TRANSFERASE 1"/>
    <property type="match status" value="1"/>
</dbReference>
<dbReference type="UniPathway" id="UPA00196"/>
<comment type="subcellular location">
    <subcellularLocation>
        <location evidence="1 12">Endoplasmic reticulum membrane</location>
        <topology evidence="1 12">Multi-pass membrane protein</topology>
    </subcellularLocation>
</comment>
<accession>A0A1I8EFM6</accession>
<dbReference type="InterPro" id="IPR002591">
    <property type="entry name" value="Phosphodiest/P_Trfase"/>
</dbReference>
<feature type="domain" description="GPI ethanolamine phosphate transferase 1 C-terminal" evidence="13">
    <location>
        <begin position="429"/>
        <end position="824"/>
    </location>
</feature>
<protein>
    <recommendedName>
        <fullName evidence="4 12">GPI ethanolamine phosphate transferase 1</fullName>
        <ecNumber evidence="12">2.-.-.-</ecNumber>
    </recommendedName>
</protein>
<dbReference type="InterPro" id="IPR017850">
    <property type="entry name" value="Alkaline_phosphatase_core_sf"/>
</dbReference>
<dbReference type="EC" id="2.-.-.-" evidence="12"/>
<keyword evidence="10 12" id="KW-0472">Membrane</keyword>
<keyword evidence="5 12" id="KW-0337">GPI-anchor biosynthesis</keyword>
<feature type="transmembrane region" description="Helical" evidence="12">
    <location>
        <begin position="440"/>
        <end position="461"/>
    </location>
</feature>
<reference evidence="14" key="1">
    <citation type="submission" date="2016-11" db="UniProtKB">
        <authorList>
            <consortium name="WormBaseParasite"/>
        </authorList>
    </citation>
    <scope>IDENTIFICATION</scope>
    <source>
        <strain evidence="14">pt0022</strain>
    </source>
</reference>
<feature type="transmembrane region" description="Helical" evidence="12">
    <location>
        <begin position="502"/>
        <end position="524"/>
    </location>
</feature>
<dbReference type="GO" id="GO:0006506">
    <property type="term" value="P:GPI anchor biosynthetic process"/>
    <property type="evidence" value="ECO:0007669"/>
    <property type="project" value="UniProtKB-UniPathway"/>
</dbReference>